<evidence type="ECO:0000313" key="4">
    <source>
        <dbReference type="Proteomes" id="UP000027195"/>
    </source>
</evidence>
<feature type="compositionally biased region" description="Low complexity" evidence="1">
    <location>
        <begin position="278"/>
        <end position="302"/>
    </location>
</feature>
<evidence type="ECO:0000256" key="1">
    <source>
        <dbReference type="SAM" id="MobiDB-lite"/>
    </source>
</evidence>
<feature type="compositionally biased region" description="Pro residues" evidence="1">
    <location>
        <begin position="375"/>
        <end position="392"/>
    </location>
</feature>
<feature type="compositionally biased region" description="Polar residues" evidence="1">
    <location>
        <begin position="455"/>
        <end position="466"/>
    </location>
</feature>
<dbReference type="InParanoid" id="A0A067MFZ7"/>
<name>A0A067MFZ7_BOTB1</name>
<dbReference type="Proteomes" id="UP000027195">
    <property type="component" value="Unassembled WGS sequence"/>
</dbReference>
<feature type="region of interest" description="Disordered" evidence="1">
    <location>
        <begin position="265"/>
        <end position="321"/>
    </location>
</feature>
<proteinExistence type="predicted"/>
<dbReference type="OrthoDB" id="3261505at2759"/>
<accession>A0A067MFZ7</accession>
<keyword evidence="2" id="KW-0732">Signal</keyword>
<dbReference type="AlphaFoldDB" id="A0A067MFZ7"/>
<feature type="region of interest" description="Disordered" evidence="1">
    <location>
        <begin position="416"/>
        <end position="523"/>
    </location>
</feature>
<sequence>MAHSLRLTFLFHLLLLASLAAAAILPEQHVARSEHGRVLRKRVSNLPRIRPLTPMERALLAVNATTPDVPAAPVTKPTTAAVVPPTTQAPAAPATTAAAPATTAAAPPTTQVAPTTAKPATTAGGLIPSVVGALTSAIAPATTPAAATTQPAVQQTTAPAATPTNAPQKTDKNENTADNNNDNNSKNTAKGGTAKGPSTINVTSTIGGPAPTSAPETASTGTVIARNTVISLIAVASSVGAATLIWTGIRKWKLKPSSRFEDRMNPIDWQPTADDHAGAAPGAHRRNGSTGSHGSFGSTAHTVPQRPSSAAGQHSQGGAMSERGMNRMSMVSSAPTDYAGPHDFTAGPTHLAPYATVTRGMSVMTAGSAGRSYSPAPPGLQPPMPAAVPPPQAAGLSRAPTYSSRGYEAAYDTGYDGMPPSPGAGPGPQYYGAPQIPQQQQQPQQLSFDFLSAQPAAQLSPTSAGQQLYDFGPGQPQAQPVNPYSGGGGGQYDPYAGSVPAQQAQYQQQQGQGQQAGYAYRGY</sequence>
<dbReference type="HOGENOM" id="CLU_520722_0_0_1"/>
<feature type="region of interest" description="Disordered" evidence="1">
    <location>
        <begin position="85"/>
        <end position="122"/>
    </location>
</feature>
<gene>
    <name evidence="3" type="ORF">BOTBODRAFT_44560</name>
</gene>
<feature type="compositionally biased region" description="Low complexity" evidence="1">
    <location>
        <begin position="501"/>
        <end position="523"/>
    </location>
</feature>
<reference evidence="4" key="1">
    <citation type="journal article" date="2014" name="Proc. Natl. Acad. Sci. U.S.A.">
        <title>Extensive sampling of basidiomycete genomes demonstrates inadequacy of the white-rot/brown-rot paradigm for wood decay fungi.</title>
        <authorList>
            <person name="Riley R."/>
            <person name="Salamov A.A."/>
            <person name="Brown D.W."/>
            <person name="Nagy L.G."/>
            <person name="Floudas D."/>
            <person name="Held B.W."/>
            <person name="Levasseur A."/>
            <person name="Lombard V."/>
            <person name="Morin E."/>
            <person name="Otillar R."/>
            <person name="Lindquist E.A."/>
            <person name="Sun H."/>
            <person name="LaButti K.M."/>
            <person name="Schmutz J."/>
            <person name="Jabbour D."/>
            <person name="Luo H."/>
            <person name="Baker S.E."/>
            <person name="Pisabarro A.G."/>
            <person name="Walton J.D."/>
            <person name="Blanchette R.A."/>
            <person name="Henrissat B."/>
            <person name="Martin F."/>
            <person name="Cullen D."/>
            <person name="Hibbett D.S."/>
            <person name="Grigoriev I.V."/>
        </authorList>
    </citation>
    <scope>NUCLEOTIDE SEQUENCE [LARGE SCALE GENOMIC DNA]</scope>
    <source>
        <strain evidence="4">FD-172 SS1</strain>
    </source>
</reference>
<feature type="chain" id="PRO_5001641254" evidence="2">
    <location>
        <begin position="23"/>
        <end position="523"/>
    </location>
</feature>
<keyword evidence="4" id="KW-1185">Reference proteome</keyword>
<dbReference type="EMBL" id="KL198037">
    <property type="protein sequence ID" value="KDQ14424.1"/>
    <property type="molecule type" value="Genomic_DNA"/>
</dbReference>
<feature type="signal peptide" evidence="2">
    <location>
        <begin position="1"/>
        <end position="22"/>
    </location>
</feature>
<organism evidence="3 4">
    <name type="scientific">Botryobasidium botryosum (strain FD-172 SS1)</name>
    <dbReference type="NCBI Taxonomy" id="930990"/>
    <lineage>
        <taxon>Eukaryota</taxon>
        <taxon>Fungi</taxon>
        <taxon>Dikarya</taxon>
        <taxon>Basidiomycota</taxon>
        <taxon>Agaricomycotina</taxon>
        <taxon>Agaricomycetes</taxon>
        <taxon>Cantharellales</taxon>
        <taxon>Botryobasidiaceae</taxon>
        <taxon>Botryobasidium</taxon>
    </lineage>
</organism>
<evidence type="ECO:0000256" key="2">
    <source>
        <dbReference type="SAM" id="SignalP"/>
    </source>
</evidence>
<evidence type="ECO:0000313" key="3">
    <source>
        <dbReference type="EMBL" id="KDQ14424.1"/>
    </source>
</evidence>
<feature type="compositionally biased region" description="Low complexity" evidence="1">
    <location>
        <begin position="145"/>
        <end position="168"/>
    </location>
</feature>
<feature type="compositionally biased region" description="Low complexity" evidence="1">
    <location>
        <begin position="176"/>
        <end position="188"/>
    </location>
</feature>
<protein>
    <submittedName>
        <fullName evidence="3">Uncharacterized protein</fullName>
    </submittedName>
</protein>
<feature type="region of interest" description="Disordered" evidence="1">
    <location>
        <begin position="145"/>
        <end position="219"/>
    </location>
</feature>
<dbReference type="STRING" id="930990.A0A067MFZ7"/>
<feature type="compositionally biased region" description="Polar residues" evidence="1">
    <location>
        <begin position="305"/>
        <end position="318"/>
    </location>
</feature>
<feature type="compositionally biased region" description="Polar residues" evidence="1">
    <location>
        <begin position="196"/>
        <end position="206"/>
    </location>
</feature>
<feature type="compositionally biased region" description="Low complexity" evidence="1">
    <location>
        <begin position="427"/>
        <end position="445"/>
    </location>
</feature>
<feature type="region of interest" description="Disordered" evidence="1">
    <location>
        <begin position="367"/>
        <end position="401"/>
    </location>
</feature>